<dbReference type="GO" id="GO:0005743">
    <property type="term" value="C:mitochondrial inner membrane"/>
    <property type="evidence" value="ECO:0007669"/>
    <property type="project" value="UniProtKB-SubCell"/>
</dbReference>
<evidence type="ECO:0000256" key="11">
    <source>
        <dbReference type="ARBA" id="ARBA00048778"/>
    </source>
</evidence>
<dbReference type="GO" id="GO:0016887">
    <property type="term" value="F:ATP hydrolysis activity"/>
    <property type="evidence" value="ECO:0007669"/>
    <property type="project" value="InterPro"/>
</dbReference>
<dbReference type="Gene3D" id="3.40.50.300">
    <property type="entry name" value="P-loop containing nucleotide triphosphate hydrolases"/>
    <property type="match status" value="2"/>
</dbReference>
<dbReference type="Pfam" id="PF08740">
    <property type="entry name" value="BCS1_N"/>
    <property type="match status" value="1"/>
</dbReference>
<feature type="compositionally biased region" description="Low complexity" evidence="12">
    <location>
        <begin position="509"/>
        <end position="521"/>
    </location>
</feature>
<evidence type="ECO:0000256" key="5">
    <source>
        <dbReference type="ARBA" id="ARBA00022792"/>
    </source>
</evidence>
<dbReference type="Proteomes" id="UP000304951">
    <property type="component" value="Unassembled WGS sequence"/>
</dbReference>
<keyword evidence="4" id="KW-0547">Nucleotide-binding</keyword>
<feature type="compositionally biased region" description="Acidic residues" evidence="12">
    <location>
        <begin position="369"/>
        <end position="387"/>
    </location>
</feature>
<evidence type="ECO:0000259" key="13">
    <source>
        <dbReference type="SMART" id="SM00382"/>
    </source>
</evidence>
<dbReference type="InterPro" id="IPR050747">
    <property type="entry name" value="Mitochondrial_chaperone_BCS1"/>
</dbReference>
<dbReference type="PROSITE" id="PS00674">
    <property type="entry name" value="AAA"/>
    <property type="match status" value="1"/>
</dbReference>
<comment type="similarity">
    <text evidence="2">Belongs to the AAA ATPase family. BCS1 subfamily.</text>
</comment>
<dbReference type="InterPro" id="IPR003593">
    <property type="entry name" value="AAA+_ATPase"/>
</dbReference>
<evidence type="ECO:0000313" key="17">
    <source>
        <dbReference type="Proteomes" id="UP000304951"/>
    </source>
</evidence>
<feature type="domain" description="BCS1 N-terminal" evidence="14">
    <location>
        <begin position="56"/>
        <end position="262"/>
    </location>
</feature>
<evidence type="ECO:0000256" key="10">
    <source>
        <dbReference type="ARBA" id="ARBA00023136"/>
    </source>
</evidence>
<comment type="subcellular location">
    <subcellularLocation>
        <location evidence="1">Mitochondrion inner membrane</location>
        <topology evidence="1">Single-pass membrane protein</topology>
    </subcellularLocation>
</comment>
<dbReference type="SMART" id="SM01024">
    <property type="entry name" value="BCS1_N"/>
    <property type="match status" value="1"/>
</dbReference>
<feature type="compositionally biased region" description="Polar residues" evidence="12">
    <location>
        <begin position="411"/>
        <end position="427"/>
    </location>
</feature>
<evidence type="ECO:0000256" key="1">
    <source>
        <dbReference type="ARBA" id="ARBA00004434"/>
    </source>
</evidence>
<feature type="region of interest" description="Disordered" evidence="12">
    <location>
        <begin position="363"/>
        <end position="458"/>
    </location>
</feature>
<evidence type="ECO:0000313" key="15">
    <source>
        <dbReference type="EMBL" id="THV65882.1"/>
    </source>
</evidence>
<dbReference type="PANTHER" id="PTHR23070">
    <property type="entry name" value="BCS1 AAA-TYPE ATPASE"/>
    <property type="match status" value="1"/>
</dbReference>
<dbReference type="InterPro" id="IPR003960">
    <property type="entry name" value="ATPase_AAA_CS"/>
</dbReference>
<feature type="region of interest" description="Disordered" evidence="12">
    <location>
        <begin position="509"/>
        <end position="547"/>
    </location>
</feature>
<keyword evidence="6 15" id="KW-0378">Hydrolase</keyword>
<evidence type="ECO:0000256" key="8">
    <source>
        <dbReference type="ARBA" id="ARBA00022989"/>
    </source>
</evidence>
<evidence type="ECO:0000256" key="4">
    <source>
        <dbReference type="ARBA" id="ARBA00022741"/>
    </source>
</evidence>
<sequence>MDFLYIGRQIMEALPSGNGTEVSDLPIKLLEAVVPGYSLFATTVQQWLGFDISLVMTYVAFFFIAKRAFDFLWSRSYKTFLDHFSSSVHIDGSDDLYTTVLEWIGGTRPDLSKRSLTARTQYGNQYDSDDESDADGEDADMLAKVAIGDHGYFNFSKTAARIPPRYEPFYGRFWFTTPRGTFQFSKTEYTVRGNDGGERTESALDISCIGLTTAPIKLLIADIKAWSVRKEGSKTVIRIPCSERWNAWMRSSERPSRPLDTVILDPEQKSRILADMDEYLHPLSPKWYASRGIPYRRGYLFSGPPGTGKTSLSFSLAGIFGLDIHIINLMDPSMSESMLSRLFNNLPKRCIVLFEDIDAAGIKKRKDDSDGDSDSNSDSESDSDSESEYEKPRKVSHKNGRKSRGRAAVQKRTTTNGAARPVKQSSIALDFDGETDDDATQKVDSIAPSPKLEINGDTLDHISDADGLSLASGSASLSASRLSSTSSSSSRHHKDDPLTVESLARALIAASRRARSTSSSPSPSPRKRRRNRKANTSTSDTENEPTSKISLSGLLNCIDGVATHEGRILIMTTNHPEKLDPALIRAGRVDMQIAFTNATSSQIKSLFLRMYAVDNVPAVSAGTKHLPKIGTMKNFGDVAGTGDTEKSLTEAELEQLSTQFAELLPEGRFAPSDVQGYLLLHRKKPREAVEKAAAWRDAKLAEMADKEKSKMVAKKAKKA</sequence>
<dbReference type="Proteomes" id="UP000309734">
    <property type="component" value="Unassembled WGS sequence"/>
</dbReference>
<dbReference type="InterPro" id="IPR027417">
    <property type="entry name" value="P-loop_NTPase"/>
</dbReference>
<name>A0A4S8S6R0_AURPU</name>
<keyword evidence="9" id="KW-0496">Mitochondrion</keyword>
<keyword evidence="8" id="KW-1133">Transmembrane helix</keyword>
<dbReference type="InterPro" id="IPR014851">
    <property type="entry name" value="BCS1_N"/>
</dbReference>
<dbReference type="GO" id="GO:0005524">
    <property type="term" value="F:ATP binding"/>
    <property type="evidence" value="ECO:0007669"/>
    <property type="project" value="UniProtKB-KW"/>
</dbReference>
<evidence type="ECO:0000256" key="12">
    <source>
        <dbReference type="SAM" id="MobiDB-lite"/>
    </source>
</evidence>
<protein>
    <submittedName>
        <fullName evidence="15">P-loop containing nucleoside triphosphate hydrolase protein</fullName>
    </submittedName>
</protein>
<organism evidence="15 17">
    <name type="scientific">Aureobasidium pullulans</name>
    <name type="common">Black yeast</name>
    <name type="synonym">Pullularia pullulans</name>
    <dbReference type="NCBI Taxonomy" id="5580"/>
    <lineage>
        <taxon>Eukaryota</taxon>
        <taxon>Fungi</taxon>
        <taxon>Dikarya</taxon>
        <taxon>Ascomycota</taxon>
        <taxon>Pezizomycotina</taxon>
        <taxon>Dothideomycetes</taxon>
        <taxon>Dothideomycetidae</taxon>
        <taxon>Dothideales</taxon>
        <taxon>Saccotheciaceae</taxon>
        <taxon>Aureobasidium</taxon>
    </lineage>
</organism>
<proteinExistence type="inferred from homology"/>
<evidence type="ECO:0000256" key="2">
    <source>
        <dbReference type="ARBA" id="ARBA00007448"/>
    </source>
</evidence>
<keyword evidence="5" id="KW-0999">Mitochondrion inner membrane</keyword>
<comment type="catalytic activity">
    <reaction evidence="11">
        <text>ATP + H2O = ADP + phosphate + H(+)</text>
        <dbReference type="Rhea" id="RHEA:13065"/>
        <dbReference type="ChEBI" id="CHEBI:15377"/>
        <dbReference type="ChEBI" id="CHEBI:15378"/>
        <dbReference type="ChEBI" id="CHEBI:30616"/>
        <dbReference type="ChEBI" id="CHEBI:43474"/>
        <dbReference type="ChEBI" id="CHEBI:456216"/>
    </reaction>
    <physiologicalReaction direction="left-to-right" evidence="11">
        <dbReference type="Rhea" id="RHEA:13066"/>
    </physiologicalReaction>
</comment>
<dbReference type="InterPro" id="IPR003959">
    <property type="entry name" value="ATPase_AAA_core"/>
</dbReference>
<dbReference type="Pfam" id="PF00004">
    <property type="entry name" value="AAA"/>
    <property type="match status" value="2"/>
</dbReference>
<evidence type="ECO:0000256" key="6">
    <source>
        <dbReference type="ARBA" id="ARBA00022801"/>
    </source>
</evidence>
<feature type="compositionally biased region" description="Low complexity" evidence="12">
    <location>
        <begin position="480"/>
        <end position="489"/>
    </location>
</feature>
<gene>
    <name evidence="16" type="ORF">D6C85_00222</name>
    <name evidence="15" type="ORF">D6D28_08767</name>
</gene>
<evidence type="ECO:0000313" key="16">
    <source>
        <dbReference type="EMBL" id="THZ79875.1"/>
    </source>
</evidence>
<evidence type="ECO:0000256" key="9">
    <source>
        <dbReference type="ARBA" id="ARBA00023128"/>
    </source>
</evidence>
<dbReference type="SUPFAM" id="SSF52540">
    <property type="entry name" value="P-loop containing nucleoside triphosphate hydrolases"/>
    <property type="match status" value="1"/>
</dbReference>
<keyword evidence="3" id="KW-0812">Transmembrane</keyword>
<comment type="caution">
    <text evidence="15">The sequence shown here is derived from an EMBL/GenBank/DDBJ whole genome shotgun (WGS) entry which is preliminary data.</text>
</comment>
<dbReference type="AlphaFoldDB" id="A0A4S8S6R0"/>
<reference evidence="17 18" key="1">
    <citation type="submission" date="2018-10" db="EMBL/GenBank/DDBJ databases">
        <title>Fifty Aureobasidium pullulans genomes reveal a recombining polyextremotolerant generalist.</title>
        <authorList>
            <person name="Gostincar C."/>
            <person name="Turk M."/>
            <person name="Zajc J."/>
            <person name="Gunde-Cimerman N."/>
        </authorList>
    </citation>
    <scope>NUCLEOTIDE SEQUENCE [LARGE SCALE GENOMIC DNA]</scope>
    <source>
        <strain evidence="15 17">EXF-11900</strain>
        <strain evidence="16 18">EXF-3519</strain>
    </source>
</reference>
<dbReference type="InterPro" id="IPR057495">
    <property type="entry name" value="AAA_lid_BCS1"/>
</dbReference>
<accession>A0A4S8S6R0</accession>
<keyword evidence="10" id="KW-0472">Membrane</keyword>
<keyword evidence="7" id="KW-0067">ATP-binding</keyword>
<feature type="compositionally biased region" description="Basic residues" evidence="12">
    <location>
        <begin position="394"/>
        <end position="405"/>
    </location>
</feature>
<evidence type="ECO:0000256" key="7">
    <source>
        <dbReference type="ARBA" id="ARBA00022840"/>
    </source>
</evidence>
<dbReference type="EMBL" id="QZBS01000002">
    <property type="protein sequence ID" value="THZ79875.1"/>
    <property type="molecule type" value="Genomic_DNA"/>
</dbReference>
<dbReference type="SMART" id="SM00382">
    <property type="entry name" value="AAA"/>
    <property type="match status" value="1"/>
</dbReference>
<evidence type="ECO:0000259" key="14">
    <source>
        <dbReference type="SMART" id="SM01024"/>
    </source>
</evidence>
<feature type="domain" description="AAA+ ATPase" evidence="13">
    <location>
        <begin position="295"/>
        <end position="599"/>
    </location>
</feature>
<dbReference type="EMBL" id="QZAF01000593">
    <property type="protein sequence ID" value="THV65882.1"/>
    <property type="molecule type" value="Genomic_DNA"/>
</dbReference>
<evidence type="ECO:0000313" key="18">
    <source>
        <dbReference type="Proteomes" id="UP000309734"/>
    </source>
</evidence>
<feature type="region of interest" description="Disordered" evidence="12">
    <location>
        <begin position="480"/>
        <end position="499"/>
    </location>
</feature>
<evidence type="ECO:0000256" key="3">
    <source>
        <dbReference type="ARBA" id="ARBA00022692"/>
    </source>
</evidence>
<dbReference type="Pfam" id="PF25426">
    <property type="entry name" value="AAA_lid_BCS1"/>
    <property type="match status" value="1"/>
</dbReference>